<comment type="caution">
    <text evidence="2">The sequence shown here is derived from an EMBL/GenBank/DDBJ whole genome shotgun (WGS) entry which is preliminary data.</text>
</comment>
<evidence type="ECO:0000256" key="1">
    <source>
        <dbReference type="ARBA" id="ARBA00005254"/>
    </source>
</evidence>
<sequence length="88" mass="9471">MIDESVLLSHRDGGVLTLTLNRPRRKDALDPALGEALLNEAADRSMREALAGEARAQVVNFATADAPAAIRAFDEKRDPVFTGAWAVP</sequence>
<dbReference type="SUPFAM" id="SSF52096">
    <property type="entry name" value="ClpP/crotonase"/>
    <property type="match status" value="2"/>
</dbReference>
<dbReference type="AlphaFoldDB" id="A0A511D7U1"/>
<name>A0A511D7U1_9PSEU</name>
<accession>A0A511D7U1</accession>
<dbReference type="STRING" id="1123024.GCA_000423625_01801"/>
<protein>
    <recommendedName>
        <fullName evidence="4">Enoyl-CoA hydratase</fullName>
    </recommendedName>
</protein>
<dbReference type="EMBL" id="BJVI01000073">
    <property type="protein sequence ID" value="GEL20483.1"/>
    <property type="molecule type" value="Genomic_DNA"/>
</dbReference>
<dbReference type="Proteomes" id="UP000321328">
    <property type="component" value="Unassembled WGS sequence"/>
</dbReference>
<proteinExistence type="inferred from homology"/>
<evidence type="ECO:0008006" key="4">
    <source>
        <dbReference type="Google" id="ProtNLM"/>
    </source>
</evidence>
<dbReference type="InterPro" id="IPR014748">
    <property type="entry name" value="Enoyl-CoA_hydra_C"/>
</dbReference>
<reference evidence="2 3" key="1">
    <citation type="submission" date="2019-07" db="EMBL/GenBank/DDBJ databases">
        <title>Whole genome shotgun sequence of Pseudonocardia asaccharolytica NBRC 16224.</title>
        <authorList>
            <person name="Hosoyama A."/>
            <person name="Uohara A."/>
            <person name="Ohji S."/>
            <person name="Ichikawa N."/>
        </authorList>
    </citation>
    <scope>NUCLEOTIDE SEQUENCE [LARGE SCALE GENOMIC DNA]</scope>
    <source>
        <strain evidence="2 3">NBRC 16224</strain>
    </source>
</reference>
<evidence type="ECO:0000313" key="2">
    <source>
        <dbReference type="EMBL" id="GEL20483.1"/>
    </source>
</evidence>
<organism evidence="2 3">
    <name type="scientific">Pseudonocardia asaccharolytica DSM 44247 = NBRC 16224</name>
    <dbReference type="NCBI Taxonomy" id="1123024"/>
    <lineage>
        <taxon>Bacteria</taxon>
        <taxon>Bacillati</taxon>
        <taxon>Actinomycetota</taxon>
        <taxon>Actinomycetes</taxon>
        <taxon>Pseudonocardiales</taxon>
        <taxon>Pseudonocardiaceae</taxon>
        <taxon>Pseudonocardia</taxon>
    </lineage>
</organism>
<comment type="similarity">
    <text evidence="1">Belongs to the enoyl-CoA hydratase/isomerase family.</text>
</comment>
<gene>
    <name evidence="2" type="ORF">PA7_43200</name>
</gene>
<dbReference type="Gene3D" id="1.10.12.10">
    <property type="entry name" value="Lyase 2-enoyl-coa Hydratase, Chain A, domain 2"/>
    <property type="match status" value="1"/>
</dbReference>
<dbReference type="InterPro" id="IPR029045">
    <property type="entry name" value="ClpP/crotonase-like_dom_sf"/>
</dbReference>
<evidence type="ECO:0000313" key="3">
    <source>
        <dbReference type="Proteomes" id="UP000321328"/>
    </source>
</evidence>
<keyword evidence="3" id="KW-1185">Reference proteome</keyword>
<dbReference type="RefSeq" id="WP_028929739.1">
    <property type="nucleotide sequence ID" value="NZ_AUII01000006.1"/>
</dbReference>